<sequence>MMIAADHRRFSAFLLISKCSVHLITAIGWESSSNIKRHNQTHLNKLSSSVALKQKNDDTRCLDIQ</sequence>
<protein>
    <recommendedName>
        <fullName evidence="3">Secreted protein</fullName>
    </recommendedName>
</protein>
<keyword evidence="1" id="KW-0732">Signal</keyword>
<evidence type="ECO:0000313" key="2">
    <source>
        <dbReference type="EMBL" id="CEK79331.1"/>
    </source>
</evidence>
<dbReference type="AlphaFoldDB" id="A0A0B7AH06"/>
<reference evidence="2" key="1">
    <citation type="submission" date="2014-12" db="EMBL/GenBank/DDBJ databases">
        <title>Insight into the proteome of Arion vulgaris.</title>
        <authorList>
            <person name="Aradska J."/>
            <person name="Bulat T."/>
            <person name="Smidak R."/>
            <person name="Sarate P."/>
            <person name="Gangsoo J."/>
            <person name="Sialana F."/>
            <person name="Bilban M."/>
            <person name="Lubec G."/>
        </authorList>
    </citation>
    <scope>NUCLEOTIDE SEQUENCE</scope>
    <source>
        <tissue evidence="2">Skin</tissue>
    </source>
</reference>
<evidence type="ECO:0000256" key="1">
    <source>
        <dbReference type="SAM" id="SignalP"/>
    </source>
</evidence>
<feature type="signal peptide" evidence="1">
    <location>
        <begin position="1"/>
        <end position="26"/>
    </location>
</feature>
<feature type="chain" id="PRO_5002112858" description="Secreted protein" evidence="1">
    <location>
        <begin position="27"/>
        <end position="65"/>
    </location>
</feature>
<proteinExistence type="predicted"/>
<evidence type="ECO:0008006" key="3">
    <source>
        <dbReference type="Google" id="ProtNLM"/>
    </source>
</evidence>
<accession>A0A0B7AH06</accession>
<organism evidence="2">
    <name type="scientific">Arion vulgaris</name>
    <dbReference type="NCBI Taxonomy" id="1028688"/>
    <lineage>
        <taxon>Eukaryota</taxon>
        <taxon>Metazoa</taxon>
        <taxon>Spiralia</taxon>
        <taxon>Lophotrochozoa</taxon>
        <taxon>Mollusca</taxon>
        <taxon>Gastropoda</taxon>
        <taxon>Heterobranchia</taxon>
        <taxon>Euthyneura</taxon>
        <taxon>Panpulmonata</taxon>
        <taxon>Eupulmonata</taxon>
        <taxon>Stylommatophora</taxon>
        <taxon>Helicina</taxon>
        <taxon>Arionoidea</taxon>
        <taxon>Arionidae</taxon>
        <taxon>Arion</taxon>
    </lineage>
</organism>
<gene>
    <name evidence="2" type="primary">ORF114838</name>
</gene>
<name>A0A0B7AH06_9EUPU</name>
<dbReference type="EMBL" id="HACG01032466">
    <property type="protein sequence ID" value="CEK79331.1"/>
    <property type="molecule type" value="Transcribed_RNA"/>
</dbReference>